<organism evidence="2 3">
    <name type="scientific">Enterococcus cecorum</name>
    <dbReference type="NCBI Taxonomy" id="44008"/>
    <lineage>
        <taxon>Bacteria</taxon>
        <taxon>Bacillati</taxon>
        <taxon>Bacillota</taxon>
        <taxon>Bacilli</taxon>
        <taxon>Lactobacillales</taxon>
        <taxon>Enterococcaceae</taxon>
        <taxon>Enterococcus</taxon>
    </lineage>
</organism>
<accession>A0A7X9NR21</accession>
<evidence type="ECO:0000313" key="3">
    <source>
        <dbReference type="Proteomes" id="UP000588071"/>
    </source>
</evidence>
<gene>
    <name evidence="2" type="ORF">HF857_11875</name>
</gene>
<evidence type="ECO:0000259" key="1">
    <source>
        <dbReference type="Pfam" id="PF12873"/>
    </source>
</evidence>
<dbReference type="AlphaFoldDB" id="A0A7X9NR21"/>
<feature type="domain" description="DUF3825" evidence="1">
    <location>
        <begin position="37"/>
        <end position="263"/>
    </location>
</feature>
<dbReference type="RefSeq" id="WP_168932063.1">
    <property type="nucleotide sequence ID" value="NZ_JABAFV010000042.1"/>
</dbReference>
<evidence type="ECO:0000313" key="2">
    <source>
        <dbReference type="EMBL" id="NME50874.1"/>
    </source>
</evidence>
<dbReference type="Proteomes" id="UP000588071">
    <property type="component" value="Unassembled WGS sequence"/>
</dbReference>
<protein>
    <submittedName>
        <fullName evidence="2">DUF3825 domain-containing protein</fullName>
    </submittedName>
</protein>
<proteinExistence type="predicted"/>
<comment type="caution">
    <text evidence="2">The sequence shown here is derived from an EMBL/GenBank/DDBJ whole genome shotgun (WGS) entry which is preliminary data.</text>
</comment>
<sequence>MHNKELVKYLSDSDKNLLYRFAFLGKDDVFLEKLAELACIAEDENWTSSSSPKEYNILSNYLQHTFERAFELGTEYILIKEDETYCCFNTGLLTSHGEDIICMFNKFESSDTYFWHLMGFRKKSDWDFLSNFSKTPKVPHYFNNPADSYFDPNREIIKNFDHILDDNFTRFDEELQNKGKHYIKSLLNDAIDLAITKCKRNYRIAVPQYYKGKITYLLPVSIDDNLMAVAVEYINERYRVNTIFTLEMAYMNARLLMKPEVDWISSVTKN</sequence>
<name>A0A7X9NR21_9ENTE</name>
<dbReference type="InterPro" id="IPR024437">
    <property type="entry name" value="DUF3825"/>
</dbReference>
<reference evidence="2 3" key="1">
    <citation type="submission" date="2020-04" db="EMBL/GenBank/DDBJ databases">
        <authorList>
            <person name="Hitch T.C.A."/>
            <person name="Wylensek D."/>
            <person name="Clavel T."/>
        </authorList>
    </citation>
    <scope>NUCLEOTIDE SEQUENCE [LARGE SCALE GENOMIC DNA]</scope>
    <source>
        <strain evidence="2 3">WCA-380-WT-3C</strain>
    </source>
</reference>
<dbReference type="EMBL" id="JABAFV010000042">
    <property type="protein sequence ID" value="NME50874.1"/>
    <property type="molecule type" value="Genomic_DNA"/>
</dbReference>
<dbReference type="Pfam" id="PF12873">
    <property type="entry name" value="DUF3825"/>
    <property type="match status" value="1"/>
</dbReference>